<name>A0A8J4YGY3_CHIOP</name>
<accession>A0A8J4YGY3</accession>
<organism evidence="2 3">
    <name type="scientific">Chionoecetes opilio</name>
    <name type="common">Atlantic snow crab</name>
    <name type="synonym">Cancer opilio</name>
    <dbReference type="NCBI Taxonomy" id="41210"/>
    <lineage>
        <taxon>Eukaryota</taxon>
        <taxon>Metazoa</taxon>
        <taxon>Ecdysozoa</taxon>
        <taxon>Arthropoda</taxon>
        <taxon>Crustacea</taxon>
        <taxon>Multicrustacea</taxon>
        <taxon>Malacostraca</taxon>
        <taxon>Eumalacostraca</taxon>
        <taxon>Eucarida</taxon>
        <taxon>Decapoda</taxon>
        <taxon>Pleocyemata</taxon>
        <taxon>Brachyura</taxon>
        <taxon>Eubrachyura</taxon>
        <taxon>Majoidea</taxon>
        <taxon>Majidae</taxon>
        <taxon>Chionoecetes</taxon>
    </lineage>
</organism>
<keyword evidence="3" id="KW-1185">Reference proteome</keyword>
<sequence>MEEHEEVSADPLRLCDTTRLNRRDEPGRGHQEELMAWKRSKEQQWTRISAIAGDVPEAKRGLASVRTNFLSTWFSEEENLPPPQAECKDNFRRQLDVHGVKSPVGGDILAPWKGMYEMLLTRRRSPDLLVILVDQD</sequence>
<feature type="compositionally biased region" description="Basic and acidic residues" evidence="1">
    <location>
        <begin position="19"/>
        <end position="30"/>
    </location>
</feature>
<dbReference type="Proteomes" id="UP000770661">
    <property type="component" value="Unassembled WGS sequence"/>
</dbReference>
<evidence type="ECO:0000313" key="3">
    <source>
        <dbReference type="Proteomes" id="UP000770661"/>
    </source>
</evidence>
<gene>
    <name evidence="2" type="ORF">GWK47_033753</name>
</gene>
<comment type="caution">
    <text evidence="2">The sequence shown here is derived from an EMBL/GenBank/DDBJ whole genome shotgun (WGS) entry which is preliminary data.</text>
</comment>
<evidence type="ECO:0000313" key="2">
    <source>
        <dbReference type="EMBL" id="KAG0727853.1"/>
    </source>
</evidence>
<proteinExistence type="predicted"/>
<evidence type="ECO:0000256" key="1">
    <source>
        <dbReference type="SAM" id="MobiDB-lite"/>
    </source>
</evidence>
<dbReference type="EMBL" id="JACEEZ010002921">
    <property type="protein sequence ID" value="KAG0727853.1"/>
    <property type="molecule type" value="Genomic_DNA"/>
</dbReference>
<reference evidence="2" key="1">
    <citation type="submission" date="2020-07" db="EMBL/GenBank/DDBJ databases">
        <title>The High-quality genome of the commercially important snow crab, Chionoecetes opilio.</title>
        <authorList>
            <person name="Jeong J.-H."/>
            <person name="Ryu S."/>
        </authorList>
    </citation>
    <scope>NUCLEOTIDE SEQUENCE</scope>
    <source>
        <strain evidence="2">MADBK_172401_WGS</strain>
        <tissue evidence="2">Digestive gland</tissue>
    </source>
</reference>
<feature type="region of interest" description="Disordered" evidence="1">
    <location>
        <begin position="1"/>
        <end position="30"/>
    </location>
</feature>
<dbReference type="AlphaFoldDB" id="A0A8J4YGY3"/>
<protein>
    <submittedName>
        <fullName evidence="2">Uncharacterized protein</fullName>
    </submittedName>
</protein>